<feature type="compositionally biased region" description="Basic and acidic residues" evidence="1">
    <location>
        <begin position="302"/>
        <end position="315"/>
    </location>
</feature>
<comment type="caution">
    <text evidence="2">The sequence shown here is derived from an EMBL/GenBank/DDBJ whole genome shotgun (WGS) entry which is preliminary data.</text>
</comment>
<feature type="non-terminal residue" evidence="2">
    <location>
        <position position="566"/>
    </location>
</feature>
<feature type="region of interest" description="Disordered" evidence="1">
    <location>
        <begin position="302"/>
        <end position="343"/>
    </location>
</feature>
<dbReference type="InterPro" id="IPR052660">
    <property type="entry name" value="Erythrocyte_Invasion_ImmMod"/>
</dbReference>
<gene>
    <name evidence="2" type="ORF">EGW08_019539</name>
</gene>
<evidence type="ECO:0000313" key="2">
    <source>
        <dbReference type="EMBL" id="RUS72703.1"/>
    </source>
</evidence>
<protein>
    <submittedName>
        <fullName evidence="2">Uncharacterized protein</fullName>
    </submittedName>
</protein>
<evidence type="ECO:0000256" key="1">
    <source>
        <dbReference type="SAM" id="MobiDB-lite"/>
    </source>
</evidence>
<feature type="region of interest" description="Disordered" evidence="1">
    <location>
        <begin position="15"/>
        <end position="47"/>
    </location>
</feature>
<dbReference type="Proteomes" id="UP000271974">
    <property type="component" value="Unassembled WGS sequence"/>
</dbReference>
<dbReference type="EMBL" id="RQTK01001030">
    <property type="protein sequence ID" value="RUS72703.1"/>
    <property type="molecule type" value="Genomic_DNA"/>
</dbReference>
<dbReference type="AlphaFoldDB" id="A0A3S1B5R5"/>
<feature type="region of interest" description="Disordered" evidence="1">
    <location>
        <begin position="75"/>
        <end position="110"/>
    </location>
</feature>
<dbReference type="OrthoDB" id="10432928at2759"/>
<reference evidence="2 3" key="1">
    <citation type="submission" date="2019-01" db="EMBL/GenBank/DDBJ databases">
        <title>A draft genome assembly of the solar-powered sea slug Elysia chlorotica.</title>
        <authorList>
            <person name="Cai H."/>
            <person name="Li Q."/>
            <person name="Fang X."/>
            <person name="Li J."/>
            <person name="Curtis N.E."/>
            <person name="Altenburger A."/>
            <person name="Shibata T."/>
            <person name="Feng M."/>
            <person name="Maeda T."/>
            <person name="Schwartz J.A."/>
            <person name="Shigenobu S."/>
            <person name="Lundholm N."/>
            <person name="Nishiyama T."/>
            <person name="Yang H."/>
            <person name="Hasebe M."/>
            <person name="Li S."/>
            <person name="Pierce S.K."/>
            <person name="Wang J."/>
        </authorList>
    </citation>
    <scope>NUCLEOTIDE SEQUENCE [LARGE SCALE GENOMIC DNA]</scope>
    <source>
        <strain evidence="2">EC2010</strain>
        <tissue evidence="2">Whole organism of an adult</tissue>
    </source>
</reference>
<feature type="compositionally biased region" description="Low complexity" evidence="1">
    <location>
        <begin position="165"/>
        <end position="189"/>
    </location>
</feature>
<dbReference type="STRING" id="188477.A0A3S1B5R5"/>
<accession>A0A3S1B5R5</accession>
<feature type="compositionally biased region" description="Basic and acidic residues" evidence="1">
    <location>
        <begin position="334"/>
        <end position="343"/>
    </location>
</feature>
<name>A0A3S1B5R5_ELYCH</name>
<keyword evidence="3" id="KW-1185">Reference proteome</keyword>
<sequence>MTDATVDDVSNFAGEAMGGLGNILPTAPEKSTAPKRRPTSQEESTTTTELLGLMASRINNDTDEFGYTTPFTTKATDSTTTTSAPTTTTTTRPTTTTTTTTTTPYPTTTTQTVITTPTTTIIHTTVGTTLAPEVKASFEDNGDNFTISGITVATLRLNASDGFRTTQQPTTTTTTTAAPTTTTEPLPTTPVTIPIHPMMFMPRHDPRTSWEIAEDILNNLPEKKTYDELLGYIFDDCLLFRRVMKTMEVQGNCPCISAEAINMMKCDGDFSLQERVFDIMTFYEHPDDLYEAYLVPLDNARAERDRKRKETDKTVAKSGQAALGTVANQVGSKTSDDDRTERSFETPRLGMKLAKVATNNATNSTDGGSSKQSMSMPTGNFNMPTNVLKGSSGGCDNVNTMFMGDTDNPFTFAEGNNSVGKGVLSLGYSCNGQPVPVDGAEEPILLWMKRDSSVYQHSLFVLSTNTKKEVWTNFNYHNVNITDKNSSLQIVLKPTDSVAEYYVYFKVGDRPNMTHYDFIGTSPNNDVILAEGYDDLNDTQKDQLRYSVQIPLDFTSENGTYWIGVK</sequence>
<dbReference type="PANTHER" id="PTHR16021">
    <property type="entry name" value="MANSC DOMAIN CONTAINING PROTEIN 1"/>
    <property type="match status" value="1"/>
</dbReference>
<organism evidence="2 3">
    <name type="scientific">Elysia chlorotica</name>
    <name type="common">Eastern emerald elysia</name>
    <name type="synonym">Sea slug</name>
    <dbReference type="NCBI Taxonomy" id="188477"/>
    <lineage>
        <taxon>Eukaryota</taxon>
        <taxon>Metazoa</taxon>
        <taxon>Spiralia</taxon>
        <taxon>Lophotrochozoa</taxon>
        <taxon>Mollusca</taxon>
        <taxon>Gastropoda</taxon>
        <taxon>Heterobranchia</taxon>
        <taxon>Euthyneura</taxon>
        <taxon>Panpulmonata</taxon>
        <taxon>Sacoglossa</taxon>
        <taxon>Placobranchoidea</taxon>
        <taxon>Plakobranchidae</taxon>
        <taxon>Elysia</taxon>
    </lineage>
</organism>
<evidence type="ECO:0000313" key="3">
    <source>
        <dbReference type="Proteomes" id="UP000271974"/>
    </source>
</evidence>
<proteinExistence type="predicted"/>
<feature type="region of interest" description="Disordered" evidence="1">
    <location>
        <begin position="163"/>
        <end position="189"/>
    </location>
</feature>
<dbReference type="PANTHER" id="PTHR16021:SF13">
    <property type="entry name" value="ETS DOMAIN-CONTAINING PROTEIN-RELATED"/>
    <property type="match status" value="1"/>
</dbReference>